<dbReference type="CDD" id="cd01335">
    <property type="entry name" value="Radical_SAM"/>
    <property type="match status" value="1"/>
</dbReference>
<dbReference type="Proteomes" id="UP000782312">
    <property type="component" value="Unassembled WGS sequence"/>
</dbReference>
<dbReference type="EC" id="4.3.1.32" evidence="3"/>
<name>A0A932I3F4_UNCTE</name>
<comment type="catalytic activity">
    <reaction evidence="10">
        <text>5-amino-5-(4-hydroxybenzyl)-6-(D-ribitylimino)-5,6-dihydrouracil + S-adenosyl-L-methionine = 7,8-didemethyl-8-hydroxy-5-deazariboflavin + 5'-deoxyadenosine + L-methionine + NH4(+) + H(+)</text>
        <dbReference type="Rhea" id="RHEA:55204"/>
        <dbReference type="ChEBI" id="CHEBI:15378"/>
        <dbReference type="ChEBI" id="CHEBI:17319"/>
        <dbReference type="ChEBI" id="CHEBI:28938"/>
        <dbReference type="ChEBI" id="CHEBI:57844"/>
        <dbReference type="ChEBI" id="CHEBI:59789"/>
        <dbReference type="ChEBI" id="CHEBI:59904"/>
        <dbReference type="ChEBI" id="CHEBI:85936"/>
        <dbReference type="EC" id="4.3.1.32"/>
    </reaction>
</comment>
<dbReference type="InterPro" id="IPR034405">
    <property type="entry name" value="F420"/>
</dbReference>
<organism evidence="12 13">
    <name type="scientific">Tectimicrobiota bacterium</name>
    <dbReference type="NCBI Taxonomy" id="2528274"/>
    <lineage>
        <taxon>Bacteria</taxon>
        <taxon>Pseudomonadati</taxon>
        <taxon>Nitrospinota/Tectimicrobiota group</taxon>
        <taxon>Candidatus Tectimicrobiota</taxon>
    </lineage>
</organism>
<dbReference type="SUPFAM" id="SSF102114">
    <property type="entry name" value="Radical SAM enzymes"/>
    <property type="match status" value="1"/>
</dbReference>
<evidence type="ECO:0000256" key="1">
    <source>
        <dbReference type="ARBA" id="ARBA00001966"/>
    </source>
</evidence>
<dbReference type="InterPro" id="IPR013785">
    <property type="entry name" value="Aldolase_TIM"/>
</dbReference>
<dbReference type="InterPro" id="IPR058240">
    <property type="entry name" value="rSAM_sf"/>
</dbReference>
<proteinExistence type="inferred from homology"/>
<evidence type="ECO:0000256" key="6">
    <source>
        <dbReference type="ARBA" id="ARBA00022723"/>
    </source>
</evidence>
<dbReference type="SMART" id="SM00729">
    <property type="entry name" value="Elp3"/>
    <property type="match status" value="1"/>
</dbReference>
<dbReference type="EMBL" id="JACPUR010000034">
    <property type="protein sequence ID" value="MBI3128616.1"/>
    <property type="molecule type" value="Genomic_DNA"/>
</dbReference>
<evidence type="ECO:0000256" key="10">
    <source>
        <dbReference type="ARBA" id="ARBA00048974"/>
    </source>
</evidence>
<evidence type="ECO:0000256" key="2">
    <source>
        <dbReference type="ARBA" id="ARBA00004712"/>
    </source>
</evidence>
<reference evidence="12" key="1">
    <citation type="submission" date="2020-07" db="EMBL/GenBank/DDBJ databases">
        <title>Huge and variable diversity of episymbiotic CPR bacteria and DPANN archaea in groundwater ecosystems.</title>
        <authorList>
            <person name="He C.Y."/>
            <person name="Keren R."/>
            <person name="Whittaker M."/>
            <person name="Farag I.F."/>
            <person name="Doudna J."/>
            <person name="Cate J.H.D."/>
            <person name="Banfield J.F."/>
        </authorList>
    </citation>
    <scope>NUCLEOTIDE SEQUENCE</scope>
    <source>
        <strain evidence="12">NC_groundwater_763_Ag_S-0.2um_68_21</strain>
    </source>
</reference>
<keyword evidence="7" id="KW-0408">Iron</keyword>
<gene>
    <name evidence="12" type="primary">cofG</name>
    <name evidence="12" type="ORF">HYZ11_13510</name>
</gene>
<evidence type="ECO:0000256" key="4">
    <source>
        <dbReference type="ARBA" id="ARBA00022485"/>
    </source>
</evidence>
<dbReference type="NCBIfam" id="NF004884">
    <property type="entry name" value="PRK06245.1"/>
    <property type="match status" value="1"/>
</dbReference>
<dbReference type="PANTHER" id="PTHR43076">
    <property type="entry name" value="FO SYNTHASE (COFH)"/>
    <property type="match status" value="1"/>
</dbReference>
<dbReference type="HAMAP" id="MF_01611">
    <property type="entry name" value="FO_synth_sub1"/>
    <property type="match status" value="1"/>
</dbReference>
<dbReference type="SFLD" id="SFLDF00294">
    <property type="entry name" value="7_8-didemethyl-8-hydroxy-5-dea"/>
    <property type="match status" value="1"/>
</dbReference>
<dbReference type="SFLD" id="SFLDS00029">
    <property type="entry name" value="Radical_SAM"/>
    <property type="match status" value="1"/>
</dbReference>
<dbReference type="SFLD" id="SFLDG01064">
    <property type="entry name" value="F420__menaquinone_cofactor_bio"/>
    <property type="match status" value="1"/>
</dbReference>
<protein>
    <recommendedName>
        <fullName evidence="3">7,8-didemethyl-8-hydroxy-5-deazariboflavin synthase</fullName>
        <ecNumber evidence="3">4.3.1.32</ecNumber>
    </recommendedName>
</protein>
<evidence type="ECO:0000256" key="8">
    <source>
        <dbReference type="ARBA" id="ARBA00023014"/>
    </source>
</evidence>
<dbReference type="InterPro" id="IPR007197">
    <property type="entry name" value="rSAM"/>
</dbReference>
<dbReference type="PANTHER" id="PTHR43076:SF15">
    <property type="entry name" value="7,8-DIDEMETHYL-8-HYDROXY-5-DEAZARIBOFLAVIN SYNTHASE"/>
    <property type="match status" value="1"/>
</dbReference>
<keyword evidence="4" id="KW-0004">4Fe-4S</keyword>
<keyword evidence="9" id="KW-0456">Lyase</keyword>
<dbReference type="GO" id="GO:0016765">
    <property type="term" value="F:transferase activity, transferring alkyl or aryl (other than methyl) groups"/>
    <property type="evidence" value="ECO:0007669"/>
    <property type="project" value="InterPro"/>
</dbReference>
<dbReference type="GO" id="GO:0051539">
    <property type="term" value="F:4 iron, 4 sulfur cluster binding"/>
    <property type="evidence" value="ECO:0007669"/>
    <property type="project" value="UniProtKB-KW"/>
</dbReference>
<dbReference type="NCBIfam" id="TIGR03550">
    <property type="entry name" value="F420_cofG"/>
    <property type="match status" value="1"/>
</dbReference>
<comment type="cofactor">
    <cofactor evidence="1">
        <name>[4Fe-4S] cluster</name>
        <dbReference type="ChEBI" id="CHEBI:49883"/>
    </cofactor>
</comment>
<dbReference type="GO" id="GO:0044689">
    <property type="term" value="F:7,8-didemethyl-8-hydroxy-5-deazariboflavin synthase activity"/>
    <property type="evidence" value="ECO:0007669"/>
    <property type="project" value="UniProtKB-EC"/>
</dbReference>
<feature type="domain" description="Radical SAM core" evidence="11">
    <location>
        <begin position="28"/>
        <end position="267"/>
    </location>
</feature>
<sequence length="363" mass="39524">MPSPRRADRIGPPFLSLTSAREPALRAVTYSFNFTLPVTTWCLNRCGYCSFRSDAPALLAPGECARRARAASAQGVIEALVMTGEGIDRHAGLRRQLKEWGFGSYAAYCAEVCRMCLAEGMLPHTNIGTLEAWELELLKPYNVSLGMMAETVSPEATRGVAHRHAPTKAPELRLATVEAAGRLGIAFTTGILIGIGEKPEERIETLEAIAALHKRYGHIQEVILQPLNPQPGTAMARWMKPPDEEVAALIPHVQRLMPGVHIQVPPNLVDDLPALLRAGADDLGGIAPEADHINPNRPWPELEALDRRLRPEGMRLKLRMPVYDEFIAAGWCPAPTLPALEKMLERRDQADGLLAPAAAGGSS</sequence>
<comment type="pathway">
    <text evidence="2">Cofactor biosynthesis; coenzyme F0 biosynthesis.</text>
</comment>
<evidence type="ECO:0000256" key="5">
    <source>
        <dbReference type="ARBA" id="ARBA00022691"/>
    </source>
</evidence>
<dbReference type="GO" id="GO:0046872">
    <property type="term" value="F:metal ion binding"/>
    <property type="evidence" value="ECO:0007669"/>
    <property type="project" value="UniProtKB-KW"/>
</dbReference>
<dbReference type="AlphaFoldDB" id="A0A932I3F4"/>
<dbReference type="InterPro" id="IPR019939">
    <property type="entry name" value="CofG_family"/>
</dbReference>
<keyword evidence="6" id="KW-0479">Metal-binding</keyword>
<evidence type="ECO:0000256" key="7">
    <source>
        <dbReference type="ARBA" id="ARBA00023004"/>
    </source>
</evidence>
<dbReference type="SFLD" id="SFLDG01388">
    <property type="entry name" value="7_8-didemethyl-8-hydroxy-5-dea"/>
    <property type="match status" value="1"/>
</dbReference>
<accession>A0A932I3F4</accession>
<dbReference type="InterPro" id="IPR006638">
    <property type="entry name" value="Elp3/MiaA/NifB-like_rSAM"/>
</dbReference>
<comment type="caution">
    <text evidence="12">The sequence shown here is derived from an EMBL/GenBank/DDBJ whole genome shotgun (WGS) entry which is preliminary data.</text>
</comment>
<dbReference type="Gene3D" id="3.20.20.70">
    <property type="entry name" value="Aldolase class I"/>
    <property type="match status" value="1"/>
</dbReference>
<evidence type="ECO:0000259" key="11">
    <source>
        <dbReference type="PROSITE" id="PS51918"/>
    </source>
</evidence>
<keyword evidence="5" id="KW-0949">S-adenosyl-L-methionine</keyword>
<evidence type="ECO:0000313" key="13">
    <source>
        <dbReference type="Proteomes" id="UP000782312"/>
    </source>
</evidence>
<evidence type="ECO:0000256" key="3">
    <source>
        <dbReference type="ARBA" id="ARBA00012126"/>
    </source>
</evidence>
<dbReference type="Pfam" id="PF04055">
    <property type="entry name" value="Radical_SAM"/>
    <property type="match status" value="1"/>
</dbReference>
<evidence type="ECO:0000256" key="9">
    <source>
        <dbReference type="ARBA" id="ARBA00023239"/>
    </source>
</evidence>
<evidence type="ECO:0000313" key="12">
    <source>
        <dbReference type="EMBL" id="MBI3128616.1"/>
    </source>
</evidence>
<dbReference type="PROSITE" id="PS51918">
    <property type="entry name" value="RADICAL_SAM"/>
    <property type="match status" value="1"/>
</dbReference>
<keyword evidence="8" id="KW-0411">Iron-sulfur</keyword>